<dbReference type="PROSITE" id="PS50035">
    <property type="entry name" value="PLD"/>
    <property type="match status" value="2"/>
</dbReference>
<evidence type="ECO:0000256" key="8">
    <source>
        <dbReference type="ARBA" id="ARBA00023098"/>
    </source>
</evidence>
<evidence type="ECO:0000256" key="10">
    <source>
        <dbReference type="ARBA" id="ARBA00023209"/>
    </source>
</evidence>
<dbReference type="Pfam" id="PF13091">
    <property type="entry name" value="PLDc_2"/>
    <property type="match status" value="2"/>
</dbReference>
<keyword evidence="11" id="KW-1208">Phospholipid metabolism</keyword>
<evidence type="ECO:0000256" key="12">
    <source>
        <dbReference type="NCBIfam" id="TIGR04265"/>
    </source>
</evidence>
<keyword evidence="7 13" id="KW-1133">Transmembrane helix</keyword>
<dbReference type="InterPro" id="IPR022924">
    <property type="entry name" value="Cardiolipin_synthase"/>
</dbReference>
<dbReference type="AlphaFoldDB" id="W1Q411"/>
<gene>
    <name evidence="15" type="ORF">GCWU000182_000702</name>
</gene>
<feature type="transmembrane region" description="Helical" evidence="13">
    <location>
        <begin position="70"/>
        <end position="88"/>
    </location>
</feature>
<accession>W1Q411</accession>
<dbReference type="SMART" id="SM00155">
    <property type="entry name" value="PLDc"/>
    <property type="match status" value="2"/>
</dbReference>
<evidence type="ECO:0000256" key="4">
    <source>
        <dbReference type="ARBA" id="ARBA00022679"/>
    </source>
</evidence>
<dbReference type="OrthoDB" id="9762009at2"/>
<dbReference type="GO" id="GO:0005886">
    <property type="term" value="C:plasma membrane"/>
    <property type="evidence" value="ECO:0007669"/>
    <property type="project" value="UniProtKB-SubCell"/>
</dbReference>
<dbReference type="eggNOG" id="COG1502">
    <property type="taxonomic scope" value="Bacteria"/>
</dbReference>
<dbReference type="STRING" id="592010.GCWU000182_000702"/>
<feature type="transmembrane region" description="Helical" evidence="13">
    <location>
        <begin position="12"/>
        <end position="32"/>
    </location>
</feature>
<dbReference type="GO" id="GO:0008808">
    <property type="term" value="F:cardiolipin synthase activity"/>
    <property type="evidence" value="ECO:0007669"/>
    <property type="project" value="UniProtKB-UniRule"/>
</dbReference>
<dbReference type="InterPro" id="IPR025202">
    <property type="entry name" value="PLD-like_dom"/>
</dbReference>
<evidence type="ECO:0000256" key="11">
    <source>
        <dbReference type="ARBA" id="ARBA00023264"/>
    </source>
</evidence>
<sequence length="515" mass="58565">MIKKLRGRFTTGRALVTTLLILIQLVWFATVFLNIIDYSLVLDALLRVFTVIMTLYLIRKNENPAYRMSWIILMGLLPIFGGLFYALFGNKRPSRHMAAQVANQVAKDYGQAVSGAYPHLLEQDSRLASLSYYIEQTSNLPVYGDTRVDYYAAGELALEPLLEALRSAERYILLEFFIMNPGLFMDQVFEVLAQKADQGVEVRVIYDDFGCLTTLPSDFVSQMEAIGIKCLQFNPFTPVISLAVNNRDHRKIVVVDGKVGFTGGMNLADEYINEIERFGYWKDNLIRLEGPGVWSLATLFLDMWNAFYPKKDINYETFKDDTLAEQALTLADPSQGFVQVYGDTPLDNEPLGENVYRDMLNIAQDYVYIYTPYLVISYELQTAMTLAARRGVDVRLMTPGIPDKKMVFRMTRSYYRPLIEAGVKIYEFSPGFLHAKTFVADDRLASVGTINLDYRSLYLHFELSAMLYDHPVIPTIKADFLATQAQARQITLADTRNTLTGMLWDAVLRIVAPFV</sequence>
<dbReference type="Pfam" id="PF13396">
    <property type="entry name" value="PLDc_N"/>
    <property type="match status" value="1"/>
</dbReference>
<keyword evidence="5 13" id="KW-0812">Transmembrane</keyword>
<dbReference type="Proteomes" id="UP000019050">
    <property type="component" value="Unassembled WGS sequence"/>
</dbReference>
<reference evidence="15" key="1">
    <citation type="submission" date="2013-06" db="EMBL/GenBank/DDBJ databases">
        <authorList>
            <person name="Weinstock G."/>
            <person name="Sodergren E."/>
            <person name="Clifton S."/>
            <person name="Fulton L."/>
            <person name="Fulton B."/>
            <person name="Courtney L."/>
            <person name="Fronick C."/>
            <person name="Harrison M."/>
            <person name="Strong C."/>
            <person name="Farmer C."/>
            <person name="Delahaunty K."/>
            <person name="Markovic C."/>
            <person name="Hall O."/>
            <person name="Minx P."/>
            <person name="Tomlinson C."/>
            <person name="Mitreva M."/>
            <person name="Nelson J."/>
            <person name="Hou S."/>
            <person name="Wollam A."/>
            <person name="Pepin K.H."/>
            <person name="Johnson M."/>
            <person name="Bhonagiri V."/>
            <person name="Nash W.E."/>
            <person name="Warren W."/>
            <person name="Chinwalla A."/>
            <person name="Mardis E.R."/>
            <person name="Wilson R.K."/>
        </authorList>
    </citation>
    <scope>NUCLEOTIDE SEQUENCE [LARGE SCALE GENOMIC DNA]</scope>
    <source>
        <strain evidence="15">ATCC 49176</strain>
    </source>
</reference>
<keyword evidence="2" id="KW-1003">Cell membrane</keyword>
<evidence type="ECO:0000256" key="9">
    <source>
        <dbReference type="ARBA" id="ARBA00023136"/>
    </source>
</evidence>
<feature type="transmembrane region" description="Helical" evidence="13">
    <location>
        <begin position="38"/>
        <end position="58"/>
    </location>
</feature>
<evidence type="ECO:0000256" key="13">
    <source>
        <dbReference type="SAM" id="Phobius"/>
    </source>
</evidence>
<keyword evidence="4" id="KW-0808">Transferase</keyword>
<feature type="domain" description="PLD phosphodiesterase" evidence="14">
    <location>
        <begin position="429"/>
        <end position="456"/>
    </location>
</feature>
<protein>
    <recommendedName>
        <fullName evidence="12">Cardiolipin synthase</fullName>
        <ecNumber evidence="12">2.7.8.-</ecNumber>
    </recommendedName>
</protein>
<dbReference type="GeneID" id="84816789"/>
<keyword evidence="10" id="KW-0594">Phospholipid biosynthesis</keyword>
<proteinExistence type="predicted"/>
<dbReference type="NCBIfam" id="TIGR04265">
    <property type="entry name" value="bac_cardiolipin"/>
    <property type="match status" value="1"/>
</dbReference>
<dbReference type="EC" id="2.7.8.-" evidence="12"/>
<evidence type="ECO:0000313" key="15">
    <source>
        <dbReference type="EMBL" id="ESK65968.1"/>
    </source>
</evidence>
<dbReference type="InterPro" id="IPR027379">
    <property type="entry name" value="CLS_N"/>
</dbReference>
<dbReference type="PANTHER" id="PTHR21248">
    <property type="entry name" value="CARDIOLIPIN SYNTHASE"/>
    <property type="match status" value="1"/>
</dbReference>
<evidence type="ECO:0000256" key="1">
    <source>
        <dbReference type="ARBA" id="ARBA00004651"/>
    </source>
</evidence>
<dbReference type="CDD" id="cd09160">
    <property type="entry name" value="PLDc_SMU_988_like_2"/>
    <property type="match status" value="1"/>
</dbReference>
<dbReference type="InterPro" id="IPR001736">
    <property type="entry name" value="PLipase_D/transphosphatidylase"/>
</dbReference>
<dbReference type="SUPFAM" id="SSF56024">
    <property type="entry name" value="Phospholipase D/nuclease"/>
    <property type="match status" value="2"/>
</dbReference>
<keyword evidence="3" id="KW-0444">Lipid biosynthesis</keyword>
<dbReference type="EMBL" id="ACIN03000004">
    <property type="protein sequence ID" value="ESK65968.1"/>
    <property type="molecule type" value="Genomic_DNA"/>
</dbReference>
<comment type="subcellular location">
    <subcellularLocation>
        <location evidence="1">Cell membrane</location>
        <topology evidence="1">Multi-pass membrane protein</topology>
    </subcellularLocation>
</comment>
<evidence type="ECO:0000256" key="7">
    <source>
        <dbReference type="ARBA" id="ARBA00022989"/>
    </source>
</evidence>
<comment type="caution">
    <text evidence="15">The sequence shown here is derived from an EMBL/GenBank/DDBJ whole genome shotgun (WGS) entry which is preliminary data.</text>
</comment>
<evidence type="ECO:0000256" key="5">
    <source>
        <dbReference type="ARBA" id="ARBA00022692"/>
    </source>
</evidence>
<dbReference type="CDD" id="cd09154">
    <property type="entry name" value="PLDc_SMU_988_like_1"/>
    <property type="match status" value="1"/>
</dbReference>
<dbReference type="HOGENOM" id="CLU_038053_1_2_9"/>
<evidence type="ECO:0000259" key="14">
    <source>
        <dbReference type="PROSITE" id="PS50035"/>
    </source>
</evidence>
<feature type="domain" description="PLD phosphodiesterase" evidence="14">
    <location>
        <begin position="244"/>
        <end position="271"/>
    </location>
</feature>
<dbReference type="PANTHER" id="PTHR21248:SF22">
    <property type="entry name" value="PHOSPHOLIPASE D"/>
    <property type="match status" value="1"/>
</dbReference>
<dbReference type="Gene3D" id="3.30.870.10">
    <property type="entry name" value="Endonuclease Chain A"/>
    <property type="match status" value="2"/>
</dbReference>
<evidence type="ECO:0000256" key="6">
    <source>
        <dbReference type="ARBA" id="ARBA00022737"/>
    </source>
</evidence>
<keyword evidence="8" id="KW-0443">Lipid metabolism</keyword>
<evidence type="ECO:0000256" key="2">
    <source>
        <dbReference type="ARBA" id="ARBA00022475"/>
    </source>
</evidence>
<organism evidence="15 16">
    <name type="scientific">Abiotrophia defectiva ATCC 49176</name>
    <dbReference type="NCBI Taxonomy" id="592010"/>
    <lineage>
        <taxon>Bacteria</taxon>
        <taxon>Bacillati</taxon>
        <taxon>Bacillota</taxon>
        <taxon>Bacilli</taxon>
        <taxon>Lactobacillales</taxon>
        <taxon>Aerococcaceae</taxon>
        <taxon>Abiotrophia</taxon>
    </lineage>
</organism>
<dbReference type="GO" id="GO:0032049">
    <property type="term" value="P:cardiolipin biosynthetic process"/>
    <property type="evidence" value="ECO:0007669"/>
    <property type="project" value="UniProtKB-UniRule"/>
</dbReference>
<name>W1Q411_ABIDE</name>
<evidence type="ECO:0000256" key="3">
    <source>
        <dbReference type="ARBA" id="ARBA00022516"/>
    </source>
</evidence>
<keyword evidence="16" id="KW-1185">Reference proteome</keyword>
<keyword evidence="6" id="KW-0677">Repeat</keyword>
<evidence type="ECO:0000313" key="16">
    <source>
        <dbReference type="Proteomes" id="UP000019050"/>
    </source>
</evidence>
<dbReference type="RefSeq" id="WP_023391353.1">
    <property type="nucleotide sequence ID" value="NZ_KI535340.1"/>
</dbReference>
<keyword evidence="9 13" id="KW-0472">Membrane</keyword>